<dbReference type="Gene3D" id="3.30.420.240">
    <property type="match status" value="1"/>
</dbReference>
<dbReference type="Gene3D" id="3.40.50.300">
    <property type="entry name" value="P-loop containing nucleotide triphosphate hydrolases"/>
    <property type="match status" value="1"/>
</dbReference>
<dbReference type="InterPro" id="IPR027417">
    <property type="entry name" value="P-loop_NTPase"/>
</dbReference>
<sequence length="505" mass="58147">MPVLDEVKDVLAACCASTKVLSKTIFPERFYLPFAKMHDGIFEAIDDDRYQKVVIKAPRGLGKTSLANLAYPAKKILFREKKYIVQISNTSTQAVMQAENLKQELLKNEIIVKLFGSIKSENFSKEQWVTSSGTMVMPRGSGQQVRGLLFGNSRPDLIICDDLEDDEGVESEEQRKKLKQWFFADVLNSISRHRSDWKIVYIGTLLHEDSLLATLMELKDWKKVELSLFDDNYKSNWPDFMTDQAIWDMVEGYREAGELDVLYREYKGEAISKEDAIFRPSYFRYYEESEINPRQLESIVILDPAKTVKIHSAESALICWGIDTVGNKLYVRDLVAKKMHPDELYDELFEMCKRMRASVIGIETTSLHDWIMYPLTNEMLRRGLNFEIVEINAVGKKPERAKWLVPLYRRGLVYHNKRVCGPLEAQMLSFPRNKRWDCIDAAAYIVKMLAEGQRYFLSTLDTKTGDSPVADYVEADIEGEEPLPEDDDLDIAGDMILRTGSWRTV</sequence>
<dbReference type="EMBL" id="MT143096">
    <property type="protein sequence ID" value="QJA92791.1"/>
    <property type="molecule type" value="Genomic_DNA"/>
</dbReference>
<gene>
    <name evidence="1" type="ORF">MM415B04471_0010</name>
</gene>
<dbReference type="AlphaFoldDB" id="A0A6M3LIC2"/>
<name>A0A6M3LIC2_9ZZZZ</name>
<organism evidence="1">
    <name type="scientific">viral metagenome</name>
    <dbReference type="NCBI Taxonomy" id="1070528"/>
    <lineage>
        <taxon>unclassified sequences</taxon>
        <taxon>metagenomes</taxon>
        <taxon>organismal metagenomes</taxon>
    </lineage>
</organism>
<reference evidence="1" key="1">
    <citation type="submission" date="2020-03" db="EMBL/GenBank/DDBJ databases">
        <title>The deep terrestrial virosphere.</title>
        <authorList>
            <person name="Holmfeldt K."/>
            <person name="Nilsson E."/>
            <person name="Simone D."/>
            <person name="Lopez-Fernandez M."/>
            <person name="Wu X."/>
            <person name="de Brujin I."/>
            <person name="Lundin D."/>
            <person name="Andersson A."/>
            <person name="Bertilsson S."/>
            <person name="Dopson M."/>
        </authorList>
    </citation>
    <scope>NUCLEOTIDE SEQUENCE</scope>
    <source>
        <strain evidence="1">MM415B04471</strain>
    </source>
</reference>
<evidence type="ECO:0000313" key="1">
    <source>
        <dbReference type="EMBL" id="QJA92791.1"/>
    </source>
</evidence>
<proteinExistence type="predicted"/>
<protein>
    <submittedName>
        <fullName evidence="1">Putative terminase</fullName>
    </submittedName>
</protein>
<accession>A0A6M3LIC2</accession>